<feature type="transmembrane region" description="Helical" evidence="6">
    <location>
        <begin position="247"/>
        <end position="271"/>
    </location>
</feature>
<feature type="domain" description="NADH:quinone oxidoreductase/Mrp antiporter transmembrane" evidence="7">
    <location>
        <begin position="132"/>
        <end position="425"/>
    </location>
</feature>
<evidence type="ECO:0000256" key="5">
    <source>
        <dbReference type="RuleBase" id="RU000320"/>
    </source>
</evidence>
<dbReference type="PANTHER" id="PTHR43373">
    <property type="entry name" value="NA(+)/H(+) ANTIPORTER SUBUNIT"/>
    <property type="match status" value="1"/>
</dbReference>
<dbReference type="Pfam" id="PF00361">
    <property type="entry name" value="Proton_antipo_M"/>
    <property type="match status" value="1"/>
</dbReference>
<feature type="transmembrane region" description="Helical" evidence="6">
    <location>
        <begin position="6"/>
        <end position="24"/>
    </location>
</feature>
<feature type="transmembrane region" description="Helical" evidence="6">
    <location>
        <begin position="457"/>
        <end position="476"/>
    </location>
</feature>
<dbReference type="EMBL" id="CP029803">
    <property type="protein sequence ID" value="AWT60401.1"/>
    <property type="molecule type" value="Genomic_DNA"/>
</dbReference>
<dbReference type="GO" id="GO:0016020">
    <property type="term" value="C:membrane"/>
    <property type="evidence" value="ECO:0007669"/>
    <property type="project" value="UniProtKB-SubCell"/>
</dbReference>
<protein>
    <submittedName>
        <fullName evidence="9">Na(+)/H(+) antiporter subunit A</fullName>
    </submittedName>
</protein>
<dbReference type="Pfam" id="PF00662">
    <property type="entry name" value="Proton_antipo_N"/>
    <property type="match status" value="1"/>
</dbReference>
<proteinExistence type="predicted"/>
<evidence type="ECO:0000313" key="10">
    <source>
        <dbReference type="Proteomes" id="UP000247465"/>
    </source>
</evidence>
<feature type="transmembrane region" description="Helical" evidence="6">
    <location>
        <begin position="414"/>
        <end position="436"/>
    </location>
</feature>
<evidence type="ECO:0000259" key="7">
    <source>
        <dbReference type="Pfam" id="PF00361"/>
    </source>
</evidence>
<evidence type="ECO:0000256" key="3">
    <source>
        <dbReference type="ARBA" id="ARBA00022989"/>
    </source>
</evidence>
<keyword evidence="3 6" id="KW-1133">Transmembrane helix</keyword>
<gene>
    <name evidence="9" type="primary">mrpA_2</name>
    <name evidence="9" type="ORF">DF168_01610</name>
</gene>
<reference evidence="9 10" key="1">
    <citation type="submission" date="2018-06" db="EMBL/GenBank/DDBJ databases">
        <title>Draft Genome Sequence of a Novel Marine Bacterium Related to the Verrucomicrobia.</title>
        <authorList>
            <person name="Vosseberg J."/>
            <person name="Martijn J."/>
            <person name="Ettema T.J.G."/>
        </authorList>
    </citation>
    <scope>NUCLEOTIDE SEQUENCE [LARGE SCALE GENOMIC DNA]</scope>
    <source>
        <strain evidence="9">TARA_B100001123</strain>
    </source>
</reference>
<sequence>MNTVQSLKPLVVCLISLAAVLPIIISRRRPNLREAWTFIAGVIKLGVILSMISEVLKGRLLEFTVWNIISGLPIQFRVDGLGLLFALVASILWIVTSVYSLGYMRGLREHSQTRFFVFFAVAISATMGVAFSANLLTMYLFYELLSLSTYPLVAHHQDGKARTGGRTYLTYLLGTSIGFALPAMIFVYLRSGGNMDFSNGGGLSGKVTGAETAILLLLFVFGFAKGGLMPFHSWLPGAMVAPTPVSALLHAVAVVKVGVFCIIRVFTGVFGLEFLDTIGGEKFVLWIAVFTILTASLIALTQDDLKRRLAFSTISQLGYIVFGISMLSPNGLSGSMLHIGMHAVGKITLFFCAGAIYVVSGKRQISEMVGIGRQMPFTMFAFFIGSLSIIGLPPFGGAWSKWYLILATLDTGQVILTAILILSSLLNIAYLLPIVANAYFVPTDPKQGRVGISEAPLACLIPLIFTATSCFLLFIYPDLFLHLASLMGGAK</sequence>
<evidence type="ECO:0000313" key="9">
    <source>
        <dbReference type="EMBL" id="AWT60401.1"/>
    </source>
</evidence>
<evidence type="ECO:0000256" key="1">
    <source>
        <dbReference type="ARBA" id="ARBA00004127"/>
    </source>
</evidence>
<feature type="domain" description="NADH-Ubiquinone oxidoreductase (complex I) chain 5 N-terminal" evidence="8">
    <location>
        <begin position="72"/>
        <end position="116"/>
    </location>
</feature>
<feature type="transmembrane region" description="Helical" evidence="6">
    <location>
        <begin position="115"/>
        <end position="133"/>
    </location>
</feature>
<organism evidence="9 10">
    <name type="scientific">Candidatus Moanibacter tarae</name>
    <dbReference type="NCBI Taxonomy" id="2200854"/>
    <lineage>
        <taxon>Bacteria</taxon>
        <taxon>Pseudomonadati</taxon>
        <taxon>Verrucomicrobiota</taxon>
        <taxon>Opitutia</taxon>
        <taxon>Puniceicoccales</taxon>
        <taxon>Puniceicoccales incertae sedis</taxon>
        <taxon>Candidatus Moanibacter</taxon>
    </lineage>
</organism>
<accession>A0A2Z4AE52</accession>
<evidence type="ECO:0000259" key="8">
    <source>
        <dbReference type="Pfam" id="PF00662"/>
    </source>
</evidence>
<dbReference type="InterPro" id="IPR001516">
    <property type="entry name" value="Proton_antipo_N"/>
</dbReference>
<dbReference type="InterPro" id="IPR050616">
    <property type="entry name" value="CPA3_Na-H_Antiporter_A"/>
</dbReference>
<dbReference type="GO" id="GO:0012505">
    <property type="term" value="C:endomembrane system"/>
    <property type="evidence" value="ECO:0007669"/>
    <property type="project" value="UniProtKB-SubCell"/>
</dbReference>
<feature type="transmembrane region" description="Helical" evidence="6">
    <location>
        <begin position="213"/>
        <end position="235"/>
    </location>
</feature>
<dbReference type="AlphaFoldDB" id="A0A2Z4AE52"/>
<keyword evidence="2 5" id="KW-0812">Transmembrane</keyword>
<dbReference type="PANTHER" id="PTHR43373:SF1">
    <property type="entry name" value="NA(+)_H(+) ANTIPORTER SUBUNIT A"/>
    <property type="match status" value="1"/>
</dbReference>
<feature type="transmembrane region" description="Helical" evidence="6">
    <location>
        <begin position="380"/>
        <end position="402"/>
    </location>
</feature>
<evidence type="ECO:0000256" key="6">
    <source>
        <dbReference type="SAM" id="Phobius"/>
    </source>
</evidence>
<feature type="transmembrane region" description="Helical" evidence="6">
    <location>
        <begin position="168"/>
        <end position="189"/>
    </location>
</feature>
<feature type="transmembrane region" description="Helical" evidence="6">
    <location>
        <begin position="339"/>
        <end position="359"/>
    </location>
</feature>
<comment type="subcellular location">
    <subcellularLocation>
        <location evidence="1">Endomembrane system</location>
        <topology evidence="1">Multi-pass membrane protein</topology>
    </subcellularLocation>
    <subcellularLocation>
        <location evidence="5">Membrane</location>
        <topology evidence="5">Multi-pass membrane protein</topology>
    </subcellularLocation>
</comment>
<dbReference type="KEGG" id="mtar:DF168_01610"/>
<dbReference type="PRINTS" id="PR01434">
    <property type="entry name" value="NADHDHGNASE5"/>
</dbReference>
<dbReference type="Proteomes" id="UP000247465">
    <property type="component" value="Chromosome"/>
</dbReference>
<feature type="transmembrane region" description="Helical" evidence="6">
    <location>
        <begin position="81"/>
        <end position="103"/>
    </location>
</feature>
<keyword evidence="4 6" id="KW-0472">Membrane</keyword>
<evidence type="ECO:0000256" key="2">
    <source>
        <dbReference type="ARBA" id="ARBA00022692"/>
    </source>
</evidence>
<name>A0A2Z4AE52_9BACT</name>
<feature type="transmembrane region" description="Helical" evidence="6">
    <location>
        <begin position="36"/>
        <end position="56"/>
    </location>
</feature>
<feature type="transmembrane region" description="Helical" evidence="6">
    <location>
        <begin position="283"/>
        <end position="300"/>
    </location>
</feature>
<dbReference type="InterPro" id="IPR001750">
    <property type="entry name" value="ND/Mrp_TM"/>
</dbReference>
<evidence type="ECO:0000256" key="4">
    <source>
        <dbReference type="ARBA" id="ARBA00023136"/>
    </source>
</evidence>